<evidence type="ECO:0000256" key="1">
    <source>
        <dbReference type="ARBA" id="ARBA00007430"/>
    </source>
</evidence>
<protein>
    <recommendedName>
        <fullName evidence="2">Polysaccharide biosynthesis protein CapD-like domain-containing protein</fullName>
    </recommendedName>
</protein>
<dbReference type="PANTHER" id="PTHR43318:SF2">
    <property type="entry name" value="UDP-N-ACETYLGLUCOSAMINE 4,6-DEHYDRATASE (INVERTING)"/>
    <property type="match status" value="1"/>
</dbReference>
<evidence type="ECO:0000259" key="2">
    <source>
        <dbReference type="Pfam" id="PF02719"/>
    </source>
</evidence>
<dbReference type="Pfam" id="PF02719">
    <property type="entry name" value="Polysacc_synt_2"/>
    <property type="match status" value="1"/>
</dbReference>
<evidence type="ECO:0000313" key="4">
    <source>
        <dbReference type="Proteomes" id="UP000178742"/>
    </source>
</evidence>
<dbReference type="InterPro" id="IPR051203">
    <property type="entry name" value="Polysaccharide_Synthase-Rel"/>
</dbReference>
<dbReference type="SUPFAM" id="SSF51735">
    <property type="entry name" value="NAD(P)-binding Rossmann-fold domains"/>
    <property type="match status" value="1"/>
</dbReference>
<proteinExistence type="inferred from homology"/>
<dbReference type="STRING" id="1798676.A3B90_00320"/>
<dbReference type="EMBL" id="MFPX01000018">
    <property type="protein sequence ID" value="OGH66440.1"/>
    <property type="molecule type" value="Genomic_DNA"/>
</dbReference>
<dbReference type="Gene3D" id="3.40.50.720">
    <property type="entry name" value="NAD(P)-binding Rossmann-like Domain"/>
    <property type="match status" value="1"/>
</dbReference>
<dbReference type="InterPro" id="IPR036291">
    <property type="entry name" value="NAD(P)-bd_dom_sf"/>
</dbReference>
<comment type="caution">
    <text evidence="3">The sequence shown here is derived from an EMBL/GenBank/DDBJ whole genome shotgun (WGS) entry which is preliminary data.</text>
</comment>
<reference evidence="3 4" key="1">
    <citation type="journal article" date="2016" name="Nat. Commun.">
        <title>Thousands of microbial genomes shed light on interconnected biogeochemical processes in an aquifer system.</title>
        <authorList>
            <person name="Anantharaman K."/>
            <person name="Brown C.T."/>
            <person name="Hug L.A."/>
            <person name="Sharon I."/>
            <person name="Castelle C.J."/>
            <person name="Probst A.J."/>
            <person name="Thomas B.C."/>
            <person name="Singh A."/>
            <person name="Wilkins M.J."/>
            <person name="Karaoz U."/>
            <person name="Brodie E.L."/>
            <person name="Williams K.H."/>
            <person name="Hubbard S.S."/>
            <person name="Banfield J.F."/>
        </authorList>
    </citation>
    <scope>NUCLEOTIDE SEQUENCE [LARGE SCALE GENOMIC DNA]</scope>
</reference>
<evidence type="ECO:0000313" key="3">
    <source>
        <dbReference type="EMBL" id="OGH66440.1"/>
    </source>
</evidence>
<dbReference type="PANTHER" id="PTHR43318">
    <property type="entry name" value="UDP-N-ACETYLGLUCOSAMINE 4,6-DEHYDRATASE"/>
    <property type="match status" value="1"/>
</dbReference>
<accession>A0A1F6M4C3</accession>
<dbReference type="InterPro" id="IPR003869">
    <property type="entry name" value="Polysac_CapD-like"/>
</dbReference>
<organism evidence="3 4">
    <name type="scientific">Candidatus Magasanikbacteria bacterium RIFCSPHIGHO2_02_FULL_41_13</name>
    <dbReference type="NCBI Taxonomy" id="1798676"/>
    <lineage>
        <taxon>Bacteria</taxon>
        <taxon>Candidatus Magasanikiibacteriota</taxon>
    </lineage>
</organism>
<feature type="domain" description="Polysaccharide biosynthesis protein CapD-like" evidence="2">
    <location>
        <begin position="7"/>
        <end position="272"/>
    </location>
</feature>
<gene>
    <name evidence="3" type="ORF">A3B90_00320</name>
</gene>
<name>A0A1F6M4C3_9BACT</name>
<sequence length="303" mass="34321">MLKNHKILITGGTGSLGKALASIWGKDNKLVVYSRNEERQYEMMKEFNNPNITYRIGDVRDTETLKYALRGCDILVHAGAMKDLIMIEDQPTQGCLNNIDGSKSVIQAVIETPGVKKAVAISTDKAASPSNAYGMTKYIMERLFIEANKNSDKTFLCSRFGNMIDSKGALPTFWKEHPHLNVKITDPEMCRFFFTLKDAVKTVSDTIEKAKGGEIYIPKMKAARILDILQVIFKKEKFEVIGLFPGEKIHEDLVGESERHFCFDMGNYYVIRPNVPNKKPVDAFSTRNAELYSKEEVKKLIYK</sequence>
<comment type="similarity">
    <text evidence="1">Belongs to the polysaccharide synthase family.</text>
</comment>
<dbReference type="AlphaFoldDB" id="A0A1F6M4C3"/>
<dbReference type="Proteomes" id="UP000178742">
    <property type="component" value="Unassembled WGS sequence"/>
</dbReference>